<name>A0A8T1TGH6_CHESE</name>
<accession>A0A8T1TGH6</accession>
<dbReference type="AlphaFoldDB" id="A0A8T1TGH6"/>
<organism evidence="1 2">
    <name type="scientific">Chelydra serpentina</name>
    <name type="common">Snapping turtle</name>
    <name type="synonym">Testudo serpentina</name>
    <dbReference type="NCBI Taxonomy" id="8475"/>
    <lineage>
        <taxon>Eukaryota</taxon>
        <taxon>Metazoa</taxon>
        <taxon>Chordata</taxon>
        <taxon>Craniata</taxon>
        <taxon>Vertebrata</taxon>
        <taxon>Euteleostomi</taxon>
        <taxon>Archelosauria</taxon>
        <taxon>Testudinata</taxon>
        <taxon>Testudines</taxon>
        <taxon>Cryptodira</taxon>
        <taxon>Durocryptodira</taxon>
        <taxon>Americhelydia</taxon>
        <taxon>Chelydroidea</taxon>
        <taxon>Chelydridae</taxon>
        <taxon>Chelydra</taxon>
    </lineage>
</organism>
<dbReference type="OrthoDB" id="6139000at2759"/>
<comment type="caution">
    <text evidence="1">The sequence shown here is derived from an EMBL/GenBank/DDBJ whole genome shotgun (WGS) entry which is preliminary data.</text>
</comment>
<dbReference type="Proteomes" id="UP000765507">
    <property type="component" value="Unassembled WGS sequence"/>
</dbReference>
<proteinExistence type="predicted"/>
<evidence type="ECO:0000313" key="1">
    <source>
        <dbReference type="EMBL" id="KAG6940208.1"/>
    </source>
</evidence>
<dbReference type="EMBL" id="JAHGAV010000006">
    <property type="protein sequence ID" value="KAG6940208.1"/>
    <property type="molecule type" value="Genomic_DNA"/>
</dbReference>
<gene>
    <name evidence="1" type="ORF">G0U57_018711</name>
</gene>
<keyword evidence="2" id="KW-1185">Reference proteome</keyword>
<protein>
    <submittedName>
        <fullName evidence="1">Uncharacterized protein</fullName>
    </submittedName>
</protein>
<reference evidence="1 2" key="1">
    <citation type="journal article" date="2020" name="G3 (Bethesda)">
        <title>Draft Genome of the Common Snapping Turtle, Chelydra serpentina, a Model for Phenotypic Plasticity in Reptiles.</title>
        <authorList>
            <person name="Das D."/>
            <person name="Singh S.K."/>
            <person name="Bierstedt J."/>
            <person name="Erickson A."/>
            <person name="Galli G.L.J."/>
            <person name="Crossley D.A. 2nd"/>
            <person name="Rhen T."/>
        </authorList>
    </citation>
    <scope>NUCLEOTIDE SEQUENCE [LARGE SCALE GENOMIC DNA]</scope>
    <source>
        <strain evidence="1">KW</strain>
    </source>
</reference>
<evidence type="ECO:0000313" key="2">
    <source>
        <dbReference type="Proteomes" id="UP000765507"/>
    </source>
</evidence>
<sequence length="113" mass="13356">MHPRSKQWHLIDCIIVPQCDIRDVRITRVMHGVECWMDQRMLRSILNLHIVATGLKCPKTIKTSPDIVKLNHASYQDNLGDNPFSWVQFRETVQKTATDVLEWKKRAHCDWFD</sequence>